<feature type="domain" description="F-box" evidence="1">
    <location>
        <begin position="1"/>
        <end position="37"/>
    </location>
</feature>
<evidence type="ECO:0000313" key="3">
    <source>
        <dbReference type="Proteomes" id="UP000326799"/>
    </source>
</evidence>
<accession>A0A5N6EG24</accession>
<gene>
    <name evidence="2" type="ORF">BDV33DRAFT_180334</name>
</gene>
<evidence type="ECO:0000313" key="2">
    <source>
        <dbReference type="EMBL" id="KAB8215734.1"/>
    </source>
</evidence>
<dbReference type="InterPro" id="IPR056867">
    <property type="entry name" value="LRR_15"/>
</dbReference>
<proteinExistence type="predicted"/>
<dbReference type="PROSITE" id="PS50181">
    <property type="entry name" value="FBOX"/>
    <property type="match status" value="1"/>
</dbReference>
<dbReference type="Pfam" id="PF12937">
    <property type="entry name" value="F-box-like"/>
    <property type="match status" value="1"/>
</dbReference>
<sequence length="454" mass="51428">MLLSLPLEIIFVIFDHLETYQQRLNLARLCRRFYKLLSPGLLSSIELPRCSPEYLIPLTLTFIKYRYLAKNVRCLTVGEPGPTRWVGCLVRKTLEDMIGEISHSESERAQWISQLEGNQNEEYWMALLLYLLPNLEELDCFWVGNRMHCVDLMLGAIVAGKMPFVDGRPGLSGLRQVQIKLIQSAGRGYTSRKLRPFYQLPSMKVLKAQMVIGGFVRADQLPEQSSPIEHLEIVQSCMPNGCHDLIAPCKNLKSFKYSHHDSSRLDIEAFSQSLGARKDTLEAISVDHFWGVSSGTIDNQSFGSLSDYAALKRLRLSMDILVSDRLRTPLVDILPPCLESLYIADTGRDKGKHKVLVAELCNFVKASHVRASYVVFPLFKQLGIEGTFQNPNLSSQERSEGLKIYPEPSSLLVSWIYEITKELRTICLENGVSFTVHDAQIERQYTEVLPDGTP</sequence>
<name>A0A5N6EG24_9EURO</name>
<dbReference type="EMBL" id="ML733495">
    <property type="protein sequence ID" value="KAB8215734.1"/>
    <property type="molecule type" value="Genomic_DNA"/>
</dbReference>
<dbReference type="InterPro" id="IPR036047">
    <property type="entry name" value="F-box-like_dom_sf"/>
</dbReference>
<evidence type="ECO:0000259" key="1">
    <source>
        <dbReference type="PROSITE" id="PS50181"/>
    </source>
</evidence>
<dbReference type="Proteomes" id="UP000326799">
    <property type="component" value="Unassembled WGS sequence"/>
</dbReference>
<dbReference type="InterPro" id="IPR001810">
    <property type="entry name" value="F-box_dom"/>
</dbReference>
<reference evidence="2 3" key="1">
    <citation type="submission" date="2019-04" db="EMBL/GenBank/DDBJ databases">
        <title>Fungal friends and foes A comparative genomics study of 23 Aspergillus species from section Flavi.</title>
        <authorList>
            <consortium name="DOE Joint Genome Institute"/>
            <person name="Kjaerbolling I."/>
            <person name="Vesth T.C."/>
            <person name="Frisvad J.C."/>
            <person name="Nybo J.L."/>
            <person name="Theobald S."/>
            <person name="Kildgaard S."/>
            <person name="Petersen T.I."/>
            <person name="Kuo A."/>
            <person name="Sato A."/>
            <person name="Lyhne E.K."/>
            <person name="Kogle M.E."/>
            <person name="Wiebenga A."/>
            <person name="Kun R.S."/>
            <person name="Lubbers R.J."/>
            <person name="Makela M.R."/>
            <person name="Barry K."/>
            <person name="Chovatia M."/>
            <person name="Clum A."/>
            <person name="Daum C."/>
            <person name="Haridas S."/>
            <person name="He G."/>
            <person name="LaButti K."/>
            <person name="Lipzen A."/>
            <person name="Mondo S."/>
            <person name="Pangilinan J."/>
            <person name="Riley R."/>
            <person name="Salamov A."/>
            <person name="Simmons B.A."/>
            <person name="Magnuson J.K."/>
            <person name="Henrissat B."/>
            <person name="Mortensen U.H."/>
            <person name="Larsen T.O."/>
            <person name="De vries R.P."/>
            <person name="Grigoriev I.V."/>
            <person name="Machida M."/>
            <person name="Baker S.E."/>
            <person name="Andersen M.R."/>
        </authorList>
    </citation>
    <scope>NUCLEOTIDE SEQUENCE [LARGE SCALE GENOMIC DNA]</scope>
    <source>
        <strain evidence="2 3">CBS 126849</strain>
    </source>
</reference>
<protein>
    <recommendedName>
        <fullName evidence="1">F-box domain-containing protein</fullName>
    </recommendedName>
</protein>
<dbReference type="SUPFAM" id="SSF81383">
    <property type="entry name" value="F-box domain"/>
    <property type="match status" value="1"/>
</dbReference>
<dbReference type="AlphaFoldDB" id="A0A5N6EG24"/>
<keyword evidence="3" id="KW-1185">Reference proteome</keyword>
<organism evidence="2 3">
    <name type="scientific">Aspergillus novoparasiticus</name>
    <dbReference type="NCBI Taxonomy" id="986946"/>
    <lineage>
        <taxon>Eukaryota</taxon>
        <taxon>Fungi</taxon>
        <taxon>Dikarya</taxon>
        <taxon>Ascomycota</taxon>
        <taxon>Pezizomycotina</taxon>
        <taxon>Eurotiomycetes</taxon>
        <taxon>Eurotiomycetidae</taxon>
        <taxon>Eurotiales</taxon>
        <taxon>Aspergillaceae</taxon>
        <taxon>Aspergillus</taxon>
        <taxon>Aspergillus subgen. Circumdati</taxon>
    </lineage>
</organism>
<dbReference type="Pfam" id="PF24969">
    <property type="entry name" value="LRR_15"/>
    <property type="match status" value="1"/>
</dbReference>